<dbReference type="EMBL" id="KN824281">
    <property type="protein sequence ID" value="KIM31873.1"/>
    <property type="molecule type" value="Genomic_DNA"/>
</dbReference>
<keyword evidence="3" id="KW-0862">Zinc</keyword>
<evidence type="ECO:0000256" key="1">
    <source>
        <dbReference type="ARBA" id="ARBA00022723"/>
    </source>
</evidence>
<feature type="domain" description="ZZ-type" evidence="4">
    <location>
        <begin position="60"/>
        <end position="105"/>
    </location>
</feature>
<dbReference type="HOGENOM" id="CLU_1185419_0_0_1"/>
<proteinExistence type="predicted"/>
<protein>
    <recommendedName>
        <fullName evidence="4">ZZ-type domain-containing protein</fullName>
    </recommendedName>
</protein>
<organism evidence="5 6">
    <name type="scientific">Serendipita vermifera MAFF 305830</name>
    <dbReference type="NCBI Taxonomy" id="933852"/>
    <lineage>
        <taxon>Eukaryota</taxon>
        <taxon>Fungi</taxon>
        <taxon>Dikarya</taxon>
        <taxon>Basidiomycota</taxon>
        <taxon>Agaricomycotina</taxon>
        <taxon>Agaricomycetes</taxon>
        <taxon>Sebacinales</taxon>
        <taxon>Serendipitaceae</taxon>
        <taxon>Serendipita</taxon>
    </lineage>
</organism>
<sequence length="227" mass="25825">MSVATSNKYEACSTCKTQRSLEWYTCSICRIWHLCFRCANTFGREMHMAEFGLDHRMVFTRMSRSCNICRDNICGDFLRCKGCPDVFDMCSKCAITTRALKQHTGKHGSSHNFSTVQWDTSTPLKKPVIIDAPNTDAFLNWKCDSCQSNLRGKALVCLECSSAPRASHDFCYRCSDRGAAIQHARRVYHTYMWCNLRFEGENAPQGVTRLVPETEAEELPPAYADLD</sequence>
<accession>A0A0C2X0R1</accession>
<reference evidence="6" key="2">
    <citation type="submission" date="2015-01" db="EMBL/GenBank/DDBJ databases">
        <title>Evolutionary Origins and Diversification of the Mycorrhizal Mutualists.</title>
        <authorList>
            <consortium name="DOE Joint Genome Institute"/>
            <consortium name="Mycorrhizal Genomics Consortium"/>
            <person name="Kohler A."/>
            <person name="Kuo A."/>
            <person name="Nagy L.G."/>
            <person name="Floudas D."/>
            <person name="Copeland A."/>
            <person name="Barry K.W."/>
            <person name="Cichocki N."/>
            <person name="Veneault-Fourrey C."/>
            <person name="LaButti K."/>
            <person name="Lindquist E.A."/>
            <person name="Lipzen A."/>
            <person name="Lundell T."/>
            <person name="Morin E."/>
            <person name="Murat C."/>
            <person name="Riley R."/>
            <person name="Ohm R."/>
            <person name="Sun H."/>
            <person name="Tunlid A."/>
            <person name="Henrissat B."/>
            <person name="Grigoriev I.V."/>
            <person name="Hibbett D.S."/>
            <person name="Martin F."/>
        </authorList>
    </citation>
    <scope>NUCLEOTIDE SEQUENCE [LARGE SCALE GENOMIC DNA]</scope>
    <source>
        <strain evidence="6">MAFF 305830</strain>
    </source>
</reference>
<gene>
    <name evidence="5" type="ORF">M408DRAFT_240017</name>
</gene>
<evidence type="ECO:0000313" key="6">
    <source>
        <dbReference type="Proteomes" id="UP000054097"/>
    </source>
</evidence>
<dbReference type="SUPFAM" id="SSF57850">
    <property type="entry name" value="RING/U-box"/>
    <property type="match status" value="2"/>
</dbReference>
<keyword evidence="2" id="KW-0863">Zinc-finger</keyword>
<dbReference type="GO" id="GO:0008270">
    <property type="term" value="F:zinc ion binding"/>
    <property type="evidence" value="ECO:0007669"/>
    <property type="project" value="UniProtKB-KW"/>
</dbReference>
<evidence type="ECO:0000259" key="4">
    <source>
        <dbReference type="SMART" id="SM00291"/>
    </source>
</evidence>
<dbReference type="InterPro" id="IPR043145">
    <property type="entry name" value="Znf_ZZ_sf"/>
</dbReference>
<keyword evidence="6" id="KW-1185">Reference proteome</keyword>
<dbReference type="InterPro" id="IPR000433">
    <property type="entry name" value="Znf_ZZ"/>
</dbReference>
<keyword evidence="1" id="KW-0479">Metal-binding</keyword>
<reference evidence="5 6" key="1">
    <citation type="submission" date="2014-04" db="EMBL/GenBank/DDBJ databases">
        <authorList>
            <consortium name="DOE Joint Genome Institute"/>
            <person name="Kuo A."/>
            <person name="Zuccaro A."/>
            <person name="Kohler A."/>
            <person name="Nagy L.G."/>
            <person name="Floudas D."/>
            <person name="Copeland A."/>
            <person name="Barry K.W."/>
            <person name="Cichocki N."/>
            <person name="Veneault-Fourrey C."/>
            <person name="LaButti K."/>
            <person name="Lindquist E.A."/>
            <person name="Lipzen A."/>
            <person name="Lundell T."/>
            <person name="Morin E."/>
            <person name="Murat C."/>
            <person name="Sun H."/>
            <person name="Tunlid A."/>
            <person name="Henrissat B."/>
            <person name="Grigoriev I.V."/>
            <person name="Hibbett D.S."/>
            <person name="Martin F."/>
            <person name="Nordberg H.P."/>
            <person name="Cantor M.N."/>
            <person name="Hua S.X."/>
        </authorList>
    </citation>
    <scope>NUCLEOTIDE SEQUENCE [LARGE SCALE GENOMIC DNA]</scope>
    <source>
        <strain evidence="5 6">MAFF 305830</strain>
    </source>
</reference>
<name>A0A0C2X0R1_SERVB</name>
<feature type="domain" description="ZZ-type" evidence="4">
    <location>
        <begin position="6"/>
        <end position="48"/>
    </location>
</feature>
<evidence type="ECO:0000256" key="3">
    <source>
        <dbReference type="ARBA" id="ARBA00022833"/>
    </source>
</evidence>
<dbReference type="AlphaFoldDB" id="A0A0C2X0R1"/>
<dbReference type="SMART" id="SM00291">
    <property type="entry name" value="ZnF_ZZ"/>
    <property type="match status" value="2"/>
</dbReference>
<dbReference type="Proteomes" id="UP000054097">
    <property type="component" value="Unassembled WGS sequence"/>
</dbReference>
<dbReference type="Gene3D" id="3.30.60.90">
    <property type="match status" value="1"/>
</dbReference>
<evidence type="ECO:0000256" key="2">
    <source>
        <dbReference type="ARBA" id="ARBA00022771"/>
    </source>
</evidence>
<evidence type="ECO:0000313" key="5">
    <source>
        <dbReference type="EMBL" id="KIM31873.1"/>
    </source>
</evidence>